<gene>
    <name evidence="1" type="ORF">GIS00_14455</name>
</gene>
<comment type="caution">
    <text evidence="1">The sequence shown here is derived from an EMBL/GenBank/DDBJ whole genome shotgun (WGS) entry which is preliminary data.</text>
</comment>
<dbReference type="EMBL" id="WLYK01000005">
    <property type="protein sequence ID" value="MTD15142.1"/>
    <property type="molecule type" value="Genomic_DNA"/>
</dbReference>
<dbReference type="RefSeq" id="WP_322097967.1">
    <property type="nucleotide sequence ID" value="NZ_WLYK01000005.1"/>
</dbReference>
<evidence type="ECO:0000313" key="2">
    <source>
        <dbReference type="Proteomes" id="UP000460221"/>
    </source>
</evidence>
<keyword evidence="2" id="KW-1185">Reference proteome</keyword>
<proteinExistence type="predicted"/>
<dbReference type="Proteomes" id="UP000460221">
    <property type="component" value="Unassembled WGS sequence"/>
</dbReference>
<name>A0A7K1FLW6_9ACTN</name>
<dbReference type="AlphaFoldDB" id="A0A7K1FLW6"/>
<organism evidence="1 2">
    <name type="scientific">Nakamurella alba</name>
    <dbReference type="NCBI Taxonomy" id="2665158"/>
    <lineage>
        <taxon>Bacteria</taxon>
        <taxon>Bacillati</taxon>
        <taxon>Actinomycetota</taxon>
        <taxon>Actinomycetes</taxon>
        <taxon>Nakamurellales</taxon>
        <taxon>Nakamurellaceae</taxon>
        <taxon>Nakamurella</taxon>
    </lineage>
</organism>
<evidence type="ECO:0000313" key="1">
    <source>
        <dbReference type="EMBL" id="MTD15142.1"/>
    </source>
</evidence>
<reference evidence="1 2" key="1">
    <citation type="submission" date="2019-11" db="EMBL/GenBank/DDBJ databases">
        <authorList>
            <person name="Jiang L.-Q."/>
        </authorList>
    </citation>
    <scope>NUCLEOTIDE SEQUENCE [LARGE SCALE GENOMIC DNA]</scope>
    <source>
        <strain evidence="1 2">YIM 132087</strain>
    </source>
</reference>
<sequence length="384" mass="41850">MIAPAVSTLTQDAVGRRQAARYLLAEPILTATRRPDQLALVRRHATALRSMFSQQLGYTLVVESGFARLVKAPPGSEAPLRPGTRESDGTAFGPAGYAILALVCAGLLAPGIGDQILISGLVAQVRADAAEQGITVSDNLADRRQLVMAIGLLISWGVLTETDGSVTGWGERREEEALLSIHRPLLALVVPHALPRTDDPADIWNQPADDQPRRRLRRRLVENPAVFRSELPEDERDVLSRERTELARQLAENFGLTLEVRAEGALAYDPAGELSDIDFPGTGSAKQAALLLLDELIIRLEPGPDSMVNDRPGLLAPWSTVDAVLSELAVRHAKTWRFAYAGDPELLRRDVVGVLVSLRLASSEETGLVVFPFAARFRPRVIRR</sequence>
<dbReference type="NCBIfam" id="TIGR02678">
    <property type="entry name" value="TIGR02678 family protein"/>
    <property type="match status" value="1"/>
</dbReference>
<dbReference type="InterPro" id="IPR013494">
    <property type="entry name" value="CHP02678"/>
</dbReference>
<protein>
    <submittedName>
        <fullName evidence="1">TIGR02678 family protein</fullName>
    </submittedName>
</protein>
<dbReference type="Pfam" id="PF09661">
    <property type="entry name" value="DUF2398"/>
    <property type="match status" value="1"/>
</dbReference>
<accession>A0A7K1FLW6</accession>